<feature type="binding site" evidence="10">
    <location>
        <position position="290"/>
    </location>
    <ligand>
        <name>UDP-N-acetyl-alpha-D-glucosamine</name>
        <dbReference type="ChEBI" id="CHEBI:57705"/>
    </ligand>
</feature>
<evidence type="ECO:0000256" key="9">
    <source>
        <dbReference type="ARBA" id="ARBA00023316"/>
    </source>
</evidence>
<comment type="pathway">
    <text evidence="10">Cell wall biogenesis; peptidoglycan biosynthesis.</text>
</comment>
<dbReference type="GO" id="GO:0050511">
    <property type="term" value="F:undecaprenyldiphospho-muramoylpentapeptide beta-N-acetylglucosaminyltransferase activity"/>
    <property type="evidence" value="ECO:0007669"/>
    <property type="project" value="UniProtKB-UniRule"/>
</dbReference>
<dbReference type="Gene3D" id="3.40.50.2000">
    <property type="entry name" value="Glycogen Phosphorylase B"/>
    <property type="match status" value="2"/>
</dbReference>
<protein>
    <recommendedName>
        <fullName evidence="10">UDP-N-acetylglucosamine--N-acetylmuramyl-(pentapeptide) pyrophosphoryl-undecaprenol N-acetylglucosamine transferase</fullName>
        <ecNumber evidence="10">2.4.1.227</ecNumber>
    </recommendedName>
    <alternativeName>
        <fullName evidence="10">Undecaprenyl-PP-MurNAc-pentapeptide-UDPGlcNAc GlcNAc transferase</fullName>
    </alternativeName>
</protein>
<dbReference type="GO" id="GO:0051301">
    <property type="term" value="P:cell division"/>
    <property type="evidence" value="ECO:0007669"/>
    <property type="project" value="UniProtKB-KW"/>
</dbReference>
<dbReference type="NCBIfam" id="TIGR01133">
    <property type="entry name" value="murG"/>
    <property type="match status" value="1"/>
</dbReference>
<evidence type="ECO:0000259" key="11">
    <source>
        <dbReference type="Pfam" id="PF03033"/>
    </source>
</evidence>
<keyword evidence="1 10" id="KW-1003">Cell membrane</keyword>
<keyword evidence="6 10" id="KW-0573">Peptidoglycan synthesis</keyword>
<keyword evidence="5 10" id="KW-0133">Cell shape</keyword>
<evidence type="ECO:0000256" key="6">
    <source>
        <dbReference type="ARBA" id="ARBA00022984"/>
    </source>
</evidence>
<keyword evidence="2 10" id="KW-0132">Cell division</keyword>
<comment type="catalytic activity">
    <reaction evidence="10">
        <text>di-trans,octa-cis-undecaprenyl diphospho-N-acetyl-alpha-D-muramoyl-L-alanyl-D-glutamyl-meso-2,6-diaminopimeloyl-D-alanyl-D-alanine + UDP-N-acetyl-alpha-D-glucosamine = di-trans,octa-cis-undecaprenyl diphospho-[N-acetyl-alpha-D-glucosaminyl-(1-&gt;4)]-N-acetyl-alpha-D-muramoyl-L-alanyl-D-glutamyl-meso-2,6-diaminopimeloyl-D-alanyl-D-alanine + UDP + H(+)</text>
        <dbReference type="Rhea" id="RHEA:31227"/>
        <dbReference type="ChEBI" id="CHEBI:15378"/>
        <dbReference type="ChEBI" id="CHEBI:57705"/>
        <dbReference type="ChEBI" id="CHEBI:58223"/>
        <dbReference type="ChEBI" id="CHEBI:61387"/>
        <dbReference type="ChEBI" id="CHEBI:61388"/>
        <dbReference type="EC" id="2.4.1.227"/>
    </reaction>
</comment>
<keyword evidence="4 10" id="KW-0808">Transferase</keyword>
<dbReference type="CDD" id="cd03785">
    <property type="entry name" value="GT28_MurG"/>
    <property type="match status" value="1"/>
</dbReference>
<dbReference type="GO" id="GO:0008360">
    <property type="term" value="P:regulation of cell shape"/>
    <property type="evidence" value="ECO:0007669"/>
    <property type="project" value="UniProtKB-KW"/>
</dbReference>
<dbReference type="Pfam" id="PF04101">
    <property type="entry name" value="Glyco_tran_28_C"/>
    <property type="match status" value="1"/>
</dbReference>
<proteinExistence type="inferred from homology"/>
<keyword evidence="8 10" id="KW-0131">Cell cycle</keyword>
<keyword evidence="7 10" id="KW-0472">Membrane</keyword>
<comment type="caution">
    <text evidence="13">The sequence shown here is derived from an EMBL/GenBank/DDBJ whole genome shotgun (WGS) entry which is preliminary data.</text>
</comment>
<gene>
    <name evidence="10 13" type="primary">murG</name>
    <name evidence="13" type="ORF">DIZ78_05075</name>
</gene>
<feature type="binding site" evidence="10">
    <location>
        <position position="191"/>
    </location>
    <ligand>
        <name>UDP-N-acetyl-alpha-D-glucosamine</name>
        <dbReference type="ChEBI" id="CHEBI:57705"/>
    </ligand>
</feature>
<comment type="function">
    <text evidence="10">Cell wall formation. Catalyzes the transfer of a GlcNAc subunit on undecaprenyl-pyrophosphoryl-MurNAc-pentapeptide (lipid intermediate I) to form undecaprenyl-pyrophosphoryl-MurNAc-(pentapeptide)GlcNAc (lipid intermediate II).</text>
</comment>
<evidence type="ECO:0000313" key="13">
    <source>
        <dbReference type="EMBL" id="RDH87910.1"/>
    </source>
</evidence>
<evidence type="ECO:0000256" key="2">
    <source>
        <dbReference type="ARBA" id="ARBA00022618"/>
    </source>
</evidence>
<keyword evidence="9 10" id="KW-0961">Cell wall biogenesis/degradation</keyword>
<keyword evidence="3 10" id="KW-0328">Glycosyltransferase</keyword>
<dbReference type="PANTHER" id="PTHR21015">
    <property type="entry name" value="UDP-N-ACETYLGLUCOSAMINE--N-ACETYLMURAMYL-(PENTAPEPTIDE) PYROPHOSPHORYL-UNDECAPRENOL N-ACETYLGLUCOSAMINE TRANSFERASE 1"/>
    <property type="match status" value="1"/>
</dbReference>
<evidence type="ECO:0000256" key="8">
    <source>
        <dbReference type="ARBA" id="ARBA00023306"/>
    </source>
</evidence>
<dbReference type="HAMAP" id="MF_00033">
    <property type="entry name" value="MurG"/>
    <property type="match status" value="1"/>
</dbReference>
<dbReference type="EMBL" id="QFXE01000005">
    <property type="protein sequence ID" value="RDH87910.1"/>
    <property type="molecule type" value="Genomic_DNA"/>
</dbReference>
<evidence type="ECO:0000313" key="14">
    <source>
        <dbReference type="Proteomes" id="UP000254771"/>
    </source>
</evidence>
<dbReference type="PANTHER" id="PTHR21015:SF22">
    <property type="entry name" value="GLYCOSYLTRANSFERASE"/>
    <property type="match status" value="1"/>
</dbReference>
<evidence type="ECO:0000259" key="12">
    <source>
        <dbReference type="Pfam" id="PF04101"/>
    </source>
</evidence>
<feature type="binding site" evidence="10">
    <location>
        <position position="163"/>
    </location>
    <ligand>
        <name>UDP-N-acetyl-alpha-D-glucosamine</name>
        <dbReference type="ChEBI" id="CHEBI:57705"/>
    </ligand>
</feature>
<evidence type="ECO:0000256" key="1">
    <source>
        <dbReference type="ARBA" id="ARBA00022475"/>
    </source>
</evidence>
<accession>A0A370DSA4</accession>
<comment type="caution">
    <text evidence="10">Lacks conserved residue(s) required for the propagation of feature annotation.</text>
</comment>
<dbReference type="UniPathway" id="UPA00219"/>
<name>A0A370DSA4_9GAMM</name>
<organism evidence="13 14">
    <name type="scientific">endosymbiont of Escarpia spicata</name>
    <dbReference type="NCBI Taxonomy" id="2200908"/>
    <lineage>
        <taxon>Bacteria</taxon>
        <taxon>Pseudomonadati</taxon>
        <taxon>Pseudomonadota</taxon>
        <taxon>Gammaproteobacteria</taxon>
        <taxon>sulfur-oxidizing symbionts</taxon>
    </lineage>
</organism>
<evidence type="ECO:0000256" key="3">
    <source>
        <dbReference type="ARBA" id="ARBA00022676"/>
    </source>
</evidence>
<dbReference type="Pfam" id="PF03033">
    <property type="entry name" value="Glyco_transf_28"/>
    <property type="match status" value="1"/>
</dbReference>
<dbReference type="GO" id="GO:0071555">
    <property type="term" value="P:cell wall organization"/>
    <property type="evidence" value="ECO:0007669"/>
    <property type="project" value="UniProtKB-KW"/>
</dbReference>
<dbReference type="GO" id="GO:0051991">
    <property type="term" value="F:UDP-N-acetyl-D-glucosamine:N-acetylmuramoyl-L-alanyl-D-glutamyl-meso-2,6-diaminopimelyl-D-alanyl-D-alanine-diphosphoundecaprenol 4-beta-N-acetylglucosaminlytransferase activity"/>
    <property type="evidence" value="ECO:0007669"/>
    <property type="project" value="RHEA"/>
</dbReference>
<comment type="subcellular location">
    <subcellularLocation>
        <location evidence="10">Cell membrane</location>
        <topology evidence="10">Peripheral membrane protein</topology>
        <orientation evidence="10">Cytoplasmic side</orientation>
    </subcellularLocation>
</comment>
<dbReference type="InterPro" id="IPR004276">
    <property type="entry name" value="GlycoTrans_28_N"/>
</dbReference>
<evidence type="ECO:0000256" key="5">
    <source>
        <dbReference type="ARBA" id="ARBA00022960"/>
    </source>
</evidence>
<dbReference type="GO" id="GO:0005975">
    <property type="term" value="P:carbohydrate metabolic process"/>
    <property type="evidence" value="ECO:0007669"/>
    <property type="project" value="InterPro"/>
</dbReference>
<evidence type="ECO:0000256" key="4">
    <source>
        <dbReference type="ARBA" id="ARBA00022679"/>
    </source>
</evidence>
<feature type="domain" description="Glycosyl transferase family 28 C-terminal" evidence="12">
    <location>
        <begin position="185"/>
        <end position="347"/>
    </location>
</feature>
<keyword evidence="14" id="KW-1185">Reference proteome</keyword>
<reference evidence="13 14" key="1">
    <citation type="journal article" date="2018" name="ISME J.">
        <title>Endosymbiont genomes yield clues of tubeworm success.</title>
        <authorList>
            <person name="Li Y."/>
            <person name="Liles M.R."/>
            <person name="Halanych K.M."/>
        </authorList>
    </citation>
    <scope>NUCLEOTIDE SEQUENCE [LARGE SCALE GENOMIC DNA]</scope>
    <source>
        <strain evidence="13">A1462</strain>
    </source>
</reference>
<feature type="binding site" evidence="10">
    <location>
        <begin position="264"/>
        <end position="269"/>
    </location>
    <ligand>
        <name>UDP-N-acetyl-alpha-D-glucosamine</name>
        <dbReference type="ChEBI" id="CHEBI:57705"/>
    </ligand>
</feature>
<feature type="binding site" evidence="10">
    <location>
        <begin position="12"/>
        <end position="14"/>
    </location>
    <ligand>
        <name>UDP-N-acetyl-alpha-D-glucosamine</name>
        <dbReference type="ChEBI" id="CHEBI:57705"/>
    </ligand>
</feature>
<dbReference type="Proteomes" id="UP000254771">
    <property type="component" value="Unassembled WGS sequence"/>
</dbReference>
<comment type="similarity">
    <text evidence="10">Belongs to the glycosyltransferase 28 family. MurG subfamily.</text>
</comment>
<dbReference type="InterPro" id="IPR006009">
    <property type="entry name" value="GlcNAc_MurG"/>
</dbReference>
<dbReference type="GO" id="GO:0009252">
    <property type="term" value="P:peptidoglycan biosynthetic process"/>
    <property type="evidence" value="ECO:0007669"/>
    <property type="project" value="UniProtKB-UniRule"/>
</dbReference>
<dbReference type="SUPFAM" id="SSF53756">
    <property type="entry name" value="UDP-Glycosyltransferase/glycogen phosphorylase"/>
    <property type="match status" value="1"/>
</dbReference>
<evidence type="ECO:0000256" key="10">
    <source>
        <dbReference type="HAMAP-Rule" id="MF_00033"/>
    </source>
</evidence>
<evidence type="ECO:0000256" key="7">
    <source>
        <dbReference type="ARBA" id="ARBA00023136"/>
    </source>
</evidence>
<dbReference type="AlphaFoldDB" id="A0A370DSA4"/>
<feature type="binding site" evidence="10">
    <location>
        <position position="124"/>
    </location>
    <ligand>
        <name>UDP-N-acetyl-alpha-D-glucosamine</name>
        <dbReference type="ChEBI" id="CHEBI:57705"/>
    </ligand>
</feature>
<dbReference type="GO" id="GO:0005886">
    <property type="term" value="C:plasma membrane"/>
    <property type="evidence" value="ECO:0007669"/>
    <property type="project" value="UniProtKB-SubCell"/>
</dbReference>
<dbReference type="InterPro" id="IPR007235">
    <property type="entry name" value="Glyco_trans_28_C"/>
</dbReference>
<feature type="domain" description="Glycosyltransferase family 28 N-terminal" evidence="11">
    <location>
        <begin position="5"/>
        <end position="142"/>
    </location>
</feature>
<sequence>MEPRVMVMAGGTGGHVFPALAVADWLMAEGIDVFWLGTRRGMEAKLIPQRGIPMEWIEVRGVRGTGLLRRLAAPFVILKALWQALRILRRNRPSLVLGMGGFVSGPGGLMARLLGIPLVIQEQNAIPGFTNRLLSRFATRVFEAFPGSFDATRRAVESGNPVRPEIAALPEPATRFEGRAGPLHLLVLGGSLGAQALNETVPDALARLPVGQRPEVRHQAGERTYDTAVSAYEKHGVDADISAFEHDMAGAYGWADLVICRAGALTVSELAATGLGAILVPFPHAVDDHQTRNAAYLVDAGAALLAPQASLDAASLAARMKALLGDRETLLKMAIAARCLAHPDAAEVVGLACLEMIEK</sequence>
<dbReference type="EC" id="2.4.1.227" evidence="10"/>